<feature type="coiled-coil region" evidence="1">
    <location>
        <begin position="256"/>
        <end position="299"/>
    </location>
</feature>
<accession>F4B5N9</accession>
<dbReference type="eggNOG" id="arCOG02666">
    <property type="taxonomic scope" value="Archaea"/>
</dbReference>
<dbReference type="SMART" id="SM00471">
    <property type="entry name" value="HDc"/>
    <property type="match status" value="1"/>
</dbReference>
<dbReference type="EMBL" id="CP002535">
    <property type="protein sequence ID" value="AEE93254.1"/>
    <property type="molecule type" value="Genomic_DNA"/>
</dbReference>
<organism evidence="3 4">
    <name type="scientific">Acidianus hospitalis (strain W1)</name>
    <dbReference type="NCBI Taxonomy" id="933801"/>
    <lineage>
        <taxon>Archaea</taxon>
        <taxon>Thermoproteota</taxon>
        <taxon>Thermoprotei</taxon>
        <taxon>Sulfolobales</taxon>
        <taxon>Sulfolobaceae</taxon>
        <taxon>Acidianus</taxon>
    </lineage>
</organism>
<dbReference type="STRING" id="933801.Ahos_0363"/>
<protein>
    <submittedName>
        <fullName evidence="3">CRISPR-associated protein, Csm1</fullName>
    </submittedName>
</protein>
<keyword evidence="1" id="KW-0175">Coiled coil</keyword>
<evidence type="ECO:0000313" key="4">
    <source>
        <dbReference type="Proteomes" id="UP000008458"/>
    </source>
</evidence>
<reference key="2">
    <citation type="journal article" date="2011" name="Extremophiles">
        <title>Genomic analyses of Acidianus hospitalis W1 a host for studying crenarchaeal virus and plasmid life cycles.</title>
        <authorList>
            <person name="You X.Y."/>
            <person name="Liu C."/>
            <person name="Wang S.Y."/>
            <person name="Jiang C.Y."/>
            <person name="Shah S.A."/>
            <person name="Prangishvili D."/>
            <person name="Liu S.J."/>
            <person name="Garrett R.A."/>
        </authorList>
    </citation>
    <scope>NUCLEOTIDE SEQUENCE</scope>
    <source>
        <strain>W1</strain>
    </source>
</reference>
<dbReference type="AlphaFoldDB" id="F4B5N9"/>
<feature type="domain" description="HD/PDEase" evidence="2">
    <location>
        <begin position="101"/>
        <end position="231"/>
    </location>
</feature>
<dbReference type="GeneID" id="10599804"/>
<dbReference type="InterPro" id="IPR043128">
    <property type="entry name" value="Rev_trsase/Diguanyl_cyclase"/>
</dbReference>
<dbReference type="Gene3D" id="3.30.70.270">
    <property type="match status" value="1"/>
</dbReference>
<name>F4B5N9_ACIHW</name>
<dbReference type="InterPro" id="IPR006674">
    <property type="entry name" value="HD_domain"/>
</dbReference>
<dbReference type="SUPFAM" id="SSF109604">
    <property type="entry name" value="HD-domain/PDEase-like"/>
    <property type="match status" value="1"/>
</dbReference>
<proteinExistence type="predicted"/>
<dbReference type="RefSeq" id="WP_013775170.1">
    <property type="nucleotide sequence ID" value="NC_015518.1"/>
</dbReference>
<keyword evidence="4" id="KW-1185">Reference proteome</keyword>
<gene>
    <name evidence="3" type="ordered locus">Ahos_0363</name>
</gene>
<dbReference type="Proteomes" id="UP000008458">
    <property type="component" value="Chromosome"/>
</dbReference>
<dbReference type="Gene3D" id="1.10.3210.10">
    <property type="entry name" value="Hypothetical protein af1432"/>
    <property type="match status" value="1"/>
</dbReference>
<dbReference type="OrthoDB" id="44247at2157"/>
<evidence type="ECO:0000259" key="2">
    <source>
        <dbReference type="SMART" id="SM00471"/>
    </source>
</evidence>
<evidence type="ECO:0000313" key="3">
    <source>
        <dbReference type="EMBL" id="AEE93254.1"/>
    </source>
</evidence>
<dbReference type="Pfam" id="PF01966">
    <property type="entry name" value="HD"/>
    <property type="match status" value="1"/>
</dbReference>
<reference evidence="3 4" key="1">
    <citation type="journal article" date="2011" name="Extremophiles">
        <title>Genomic analysis of Acidianus hospitalis W1 a host for studying crenarchaeal virus and plasmid life cycles.</title>
        <authorList>
            <person name="You X.Y."/>
            <person name="Liu C."/>
            <person name="Wang S.Y."/>
            <person name="Jiang C.Y."/>
            <person name="Shah S.A."/>
            <person name="Prangishvili D."/>
            <person name="She Q."/>
            <person name="Liu S.J."/>
            <person name="Garrett R.A."/>
        </authorList>
    </citation>
    <scope>NUCLEOTIDE SEQUENCE [LARGE SCALE GENOMIC DNA]</scope>
    <source>
        <strain evidence="3 4">W1</strain>
    </source>
</reference>
<sequence>MNYYIRIDPLTLYGRSKVTDSVRENVKKLLVSIIGNIDSTECRQDIKKCGKFLNEVADGIVDEINKEWEAYYFNSVFETKTVKDEELGFVNTPADTRFPGFVNSLADHMLTTSAFAVAAALSYYDNKCGELKAYDIDFSDRELLRGFVRVAALLHDIGKPPPVGHAQRTKEIVYALFKDINEKLASALSEASSRHHYGYKYTNKPQNFIEWIISYADKASASSRTFLPRNKEVFERFLDFAEKLQELYDIGGKDYINEIKNKVVESEEDSEELKTYGFLSDDENKAISLAEKLINAENDLCGGKKLLALYHFEIPSIKSYLNRGRELSIYAGYSIMIDSLIHDASDYIKSNIAKEAVISDEGGSLLAIVPSTFDSKELIKNLDLSPFDAYKENKMEFMFAEAHLGPKENWENWGSTDPYLRDSLRGFGTLINKFLSSSGTIGIPPDVSLQNEREIPLDKLCKKCRINFAEDGDECESCKKAEKFYRTFVSMVKGKGGDPLLSEKIKRLRIYKLVEELNKRNEGKISIRVWDTIDDLNKDFSGKEVDLKKRRFPTIIVGDGDNFGQLKSTATTLTQYLEINRFFTYMIYYSILYALENTALNFYKHFKVPVVEFQPILLGGDDFSLILTSQELIPFLYYMDKALVNLGGRVCRNSQLEYKDAAEMISKKKPYQWFGISVGAYIYKNTTFPIFLAREIAEDLEHISKNVSKAVFQNQFFGSGVISTIMDEKSIGLLERVKNNKGICVLGNDMREIYETIVRFENAGISSRKIFDYIKLEGDKIRIFYDVARNNSDSLETVMETINNTITKGYDIQGYLVLLGTLMSSLEQKNFEGQEYYKVPWNGQMVIQSESL</sequence>
<dbReference type="HOGENOM" id="CLU_334837_0_0_2"/>
<evidence type="ECO:0000256" key="1">
    <source>
        <dbReference type="SAM" id="Coils"/>
    </source>
</evidence>
<dbReference type="KEGG" id="aho:Ahos_0363"/>
<dbReference type="InterPro" id="IPR003607">
    <property type="entry name" value="HD/PDEase_dom"/>
</dbReference>
<dbReference type="CDD" id="cd00077">
    <property type="entry name" value="HDc"/>
    <property type="match status" value="1"/>
</dbReference>